<dbReference type="SUPFAM" id="SSF56281">
    <property type="entry name" value="Metallo-hydrolase/oxidoreductase"/>
    <property type="match status" value="1"/>
</dbReference>
<reference evidence="2" key="1">
    <citation type="submission" date="2021-04" db="EMBL/GenBank/DDBJ databases">
        <authorList>
            <person name="Rodrigo-Torres L."/>
            <person name="Arahal R. D."/>
            <person name="Lucena T."/>
        </authorList>
    </citation>
    <scope>NUCLEOTIDE SEQUENCE</scope>
    <source>
        <strain evidence="2">AS29M-1</strain>
    </source>
</reference>
<dbReference type="InterPro" id="IPR001279">
    <property type="entry name" value="Metallo-B-lactamas"/>
</dbReference>
<evidence type="ECO:0000313" key="3">
    <source>
        <dbReference type="Proteomes" id="UP000683507"/>
    </source>
</evidence>
<dbReference type="PANTHER" id="PTHR42663:SF6">
    <property type="entry name" value="HYDROLASE C777.06C-RELATED"/>
    <property type="match status" value="1"/>
</dbReference>
<dbReference type="AlphaFoldDB" id="A0A916NGH3"/>
<gene>
    <name evidence="2" type="primary">phnP</name>
    <name evidence="2" type="ORF">CRYO30217_01064</name>
</gene>
<dbReference type="Pfam" id="PF12706">
    <property type="entry name" value="Lactamase_B_2"/>
    <property type="match status" value="1"/>
</dbReference>
<dbReference type="Proteomes" id="UP000683507">
    <property type="component" value="Chromosome"/>
</dbReference>
<evidence type="ECO:0000259" key="1">
    <source>
        <dbReference type="SMART" id="SM00849"/>
    </source>
</evidence>
<proteinExistence type="predicted"/>
<protein>
    <submittedName>
        <fullName evidence="2">Phosphoribosyl 1,2-cyclic phosphate phosphodiesterase</fullName>
        <ecNumber evidence="2">3.1.4.55</ecNumber>
    </submittedName>
</protein>
<dbReference type="PANTHER" id="PTHR42663">
    <property type="entry name" value="HYDROLASE C777.06C-RELATED-RELATED"/>
    <property type="match status" value="1"/>
</dbReference>
<dbReference type="RefSeq" id="WP_258541283.1">
    <property type="nucleotide sequence ID" value="NZ_OU015584.1"/>
</dbReference>
<dbReference type="EMBL" id="OU015584">
    <property type="protein sequence ID" value="CAG5079783.1"/>
    <property type="molecule type" value="Genomic_DNA"/>
</dbReference>
<dbReference type="EC" id="3.1.4.55" evidence="2"/>
<keyword evidence="2" id="KW-0378">Hydrolase</keyword>
<evidence type="ECO:0000313" key="2">
    <source>
        <dbReference type="EMBL" id="CAG5079783.1"/>
    </source>
</evidence>
<accession>A0A916NGH3</accession>
<keyword evidence="3" id="KW-1185">Reference proteome</keyword>
<dbReference type="CDD" id="cd16279">
    <property type="entry name" value="metallo-hydrolase-like_MBL-fold"/>
    <property type="match status" value="1"/>
</dbReference>
<dbReference type="KEGG" id="ptan:CRYO30217_01064"/>
<dbReference type="SMART" id="SM00849">
    <property type="entry name" value="Lactamase_B"/>
    <property type="match status" value="1"/>
</dbReference>
<dbReference type="Gene3D" id="3.60.15.10">
    <property type="entry name" value="Ribonuclease Z/Hydroxyacylglutathione hydrolase-like"/>
    <property type="match status" value="1"/>
</dbReference>
<sequence length="261" mass="29813">MSASKLEIKFLGTGTSQGVPVITCDCDVCISDDPRDKRLRSSIAIKKGNTQIVIDSGPDFRQQMLRAQINHLDALVFTHAHKDHIAGMDDVRAYNFKAQKPMEVYCTDLVFENLKREFHYVFDEAFQYPGIPRVDRIRIDKSEPFKIGEMTLVPIEVMHYKLPVLGFRVDNFTYITDANYISESEKEKIKGTEILVLNALRKEKHISHFTLEEALDLIEEIAPKKAYLTHVSHLMGRHKDIAKELPENVSFAFDGLSIKST</sequence>
<dbReference type="GO" id="GO:0103043">
    <property type="term" value="F:phosphoribosyl 1,2-cyclic phosphate phosphodiesterase activity"/>
    <property type="evidence" value="ECO:0007669"/>
    <property type="project" value="UniProtKB-EC"/>
</dbReference>
<feature type="domain" description="Metallo-beta-lactamase" evidence="1">
    <location>
        <begin position="39"/>
        <end position="230"/>
    </location>
</feature>
<organism evidence="2 3">
    <name type="scientific">Parvicella tangerina</name>
    <dbReference type="NCBI Taxonomy" id="2829795"/>
    <lineage>
        <taxon>Bacteria</taxon>
        <taxon>Pseudomonadati</taxon>
        <taxon>Bacteroidota</taxon>
        <taxon>Flavobacteriia</taxon>
        <taxon>Flavobacteriales</taxon>
        <taxon>Parvicellaceae</taxon>
        <taxon>Parvicella</taxon>
    </lineage>
</organism>
<name>A0A916NGH3_9FLAO</name>
<dbReference type="InterPro" id="IPR036866">
    <property type="entry name" value="RibonucZ/Hydroxyglut_hydro"/>
</dbReference>